<accession>A0A399EMH6</accession>
<gene>
    <name evidence="1" type="ORF">Mterra_01883</name>
</gene>
<dbReference type="EMBL" id="QXDL01000069">
    <property type="protein sequence ID" value="RIH84703.1"/>
    <property type="molecule type" value="Genomic_DNA"/>
</dbReference>
<proteinExistence type="predicted"/>
<evidence type="ECO:0000313" key="1">
    <source>
        <dbReference type="EMBL" id="RIH84703.1"/>
    </source>
</evidence>
<dbReference type="AlphaFoldDB" id="A0A399EMH6"/>
<organism evidence="1 2">
    <name type="scientific">Calidithermus terrae</name>
    <dbReference type="NCBI Taxonomy" id="1408545"/>
    <lineage>
        <taxon>Bacteria</taxon>
        <taxon>Thermotogati</taxon>
        <taxon>Deinococcota</taxon>
        <taxon>Deinococci</taxon>
        <taxon>Thermales</taxon>
        <taxon>Thermaceae</taxon>
        <taxon>Calidithermus</taxon>
    </lineage>
</organism>
<dbReference type="RefSeq" id="WP_119314988.1">
    <property type="nucleotide sequence ID" value="NZ_QXDL01000069.1"/>
</dbReference>
<name>A0A399EMH6_9DEIN</name>
<sequence length="138" mass="15155">MKRLWLLCAVGVFSLAPVLAGFSVYESGFPVISKAPYPGKVLVQKAGSGWRLGVPWGESASSLAAMHVSTGSNDFWVYWEDGAEPYSYGMNWATFAGVSQGRVWFTAPSNVLSKGCYGVTLLKFHQRTIISRAYRFCL</sequence>
<keyword evidence="2" id="KW-1185">Reference proteome</keyword>
<reference evidence="1 2" key="1">
    <citation type="submission" date="2018-08" db="EMBL/GenBank/DDBJ databases">
        <title>Meiothermus terrae DSM 26712 genome sequencing project.</title>
        <authorList>
            <person name="Da Costa M.S."/>
            <person name="Albuquerque L."/>
            <person name="Raposo P."/>
            <person name="Froufe H.J.C."/>
            <person name="Barroso C.S."/>
            <person name="Egas C."/>
        </authorList>
    </citation>
    <scope>NUCLEOTIDE SEQUENCE [LARGE SCALE GENOMIC DNA]</scope>
    <source>
        <strain evidence="1 2">DSM 26712</strain>
    </source>
</reference>
<protein>
    <submittedName>
        <fullName evidence="1">Uncharacterized protein</fullName>
    </submittedName>
</protein>
<dbReference type="Proteomes" id="UP000265715">
    <property type="component" value="Unassembled WGS sequence"/>
</dbReference>
<evidence type="ECO:0000313" key="2">
    <source>
        <dbReference type="Proteomes" id="UP000265715"/>
    </source>
</evidence>
<comment type="caution">
    <text evidence="1">The sequence shown here is derived from an EMBL/GenBank/DDBJ whole genome shotgun (WGS) entry which is preliminary data.</text>
</comment>